<evidence type="ECO:0000313" key="5">
    <source>
        <dbReference type="Proteomes" id="UP000095751"/>
    </source>
</evidence>
<dbReference type="InterPro" id="IPR002885">
    <property type="entry name" value="PPR_rpt"/>
</dbReference>
<dbReference type="Proteomes" id="UP000095751">
    <property type="component" value="Unassembled WGS sequence"/>
</dbReference>
<evidence type="ECO:0000256" key="1">
    <source>
        <dbReference type="ARBA" id="ARBA00022737"/>
    </source>
</evidence>
<evidence type="ECO:0008006" key="6">
    <source>
        <dbReference type="Google" id="ProtNLM"/>
    </source>
</evidence>
<keyword evidence="1" id="KW-0677">Repeat</keyword>
<evidence type="ECO:0000256" key="2">
    <source>
        <dbReference type="PROSITE-ProRule" id="PRU00708"/>
    </source>
</evidence>
<keyword evidence="5" id="KW-1185">Reference proteome</keyword>
<dbReference type="InParanoid" id="A0A1E7FYF7"/>
<protein>
    <recommendedName>
        <fullName evidence="6">Pentacotripeptide-repeat region of PRORP domain-containing protein</fullName>
    </recommendedName>
</protein>
<name>A0A1E7FYF7_9STRA</name>
<dbReference type="Pfam" id="PF13041">
    <property type="entry name" value="PPR_2"/>
    <property type="match status" value="1"/>
</dbReference>
<dbReference type="PANTHER" id="PTHR47447:SF21">
    <property type="entry name" value="PENTACOTRIPEPTIDE-REPEAT REGION OF PRORP DOMAIN-CONTAINING PROTEIN"/>
    <property type="match status" value="1"/>
</dbReference>
<dbReference type="PROSITE" id="PS51375">
    <property type="entry name" value="PPR"/>
    <property type="match status" value="1"/>
</dbReference>
<accession>A0A1E7FYF7</accession>
<organism evidence="4 5">
    <name type="scientific">Fragilariopsis cylindrus CCMP1102</name>
    <dbReference type="NCBI Taxonomy" id="635003"/>
    <lineage>
        <taxon>Eukaryota</taxon>
        <taxon>Sar</taxon>
        <taxon>Stramenopiles</taxon>
        <taxon>Ochrophyta</taxon>
        <taxon>Bacillariophyta</taxon>
        <taxon>Bacillariophyceae</taxon>
        <taxon>Bacillariophycidae</taxon>
        <taxon>Bacillariales</taxon>
        <taxon>Bacillariaceae</taxon>
        <taxon>Fragilariopsis</taxon>
    </lineage>
</organism>
<dbReference type="Pfam" id="PF01535">
    <property type="entry name" value="PPR"/>
    <property type="match status" value="1"/>
</dbReference>
<gene>
    <name evidence="4" type="ORF">FRACYDRAFT_233017</name>
</gene>
<dbReference type="OrthoDB" id="185373at2759"/>
<evidence type="ECO:0000256" key="3">
    <source>
        <dbReference type="SAM" id="MobiDB-lite"/>
    </source>
</evidence>
<dbReference type="Gene3D" id="1.25.40.10">
    <property type="entry name" value="Tetratricopeptide repeat domain"/>
    <property type="match status" value="4"/>
</dbReference>
<dbReference type="InterPro" id="IPR011990">
    <property type="entry name" value="TPR-like_helical_dom_sf"/>
</dbReference>
<feature type="compositionally biased region" description="Low complexity" evidence="3">
    <location>
        <begin position="41"/>
        <end position="61"/>
    </location>
</feature>
<feature type="repeat" description="PPR" evidence="2">
    <location>
        <begin position="501"/>
        <end position="531"/>
    </location>
</feature>
<sequence>MNKSVNINNANSFFTSREMVEMLNRCLDSLRKVPLPISSSTMNSNNNIIRNSDNNNSNNSKITRRRRRSTTATSTINPTLESMRLLDLFRDTSILLNDKDLRPNQKTYSMCMNVLSLYPKSFTACDDVLSLYKRCRKESAATLDLQFYNVCLHTLAKFGTYHPERAPVLVEQIFQDMTTSTSTSMTTTNNHLSPNTACFISLLHVWANTITSTTTISNNHNNNNINNNATTTTTSKVDTSNRPLAADRAEVILMQMISSYPHLVDVICFNICIDAWGKQGFPERAEKLLWRLIQNSNGNENSTNNHTNDDKHILRPNAISFNSAINAWAKSCGVGRRRASNNRQRCDPQKAAERAGILLEQMKLHGCEPTSETFATVMEAYSNTGLDPGVKVQFFLDELETMYLEGAISLPPPKVCYLMAIRAWGGLSGAEKAELLLRRMEEFSSLHDGGHSRLKPCVIIYNAVISAWSQSKDATAPDRAWALFCQMRRGGISGKNNVAPNAISLNALLSTFCNHDRVEEAHELLEKSKRHVRPDSKSYLIILRGYARSSDSDAAENAHNLLKELENISSHGESTREIKLTVNMYSQLLVAWGNSSRNDAAFRAEEIFWQMIRQEDVSVLPDTATFNCVLRAFSKSFEGGAAERAEAFLRRVQQEHDKEIFVDPISHLHLIYAWAHSRRKNAPLRAQWHLEEAKKLCCSGNNSNWKLTRAHFNGVILAWSKSNDRDASMHIRRLENEMDSSMVDI</sequence>
<dbReference type="PANTHER" id="PTHR47447">
    <property type="entry name" value="OS03G0856100 PROTEIN"/>
    <property type="match status" value="1"/>
</dbReference>
<dbReference type="KEGG" id="fcy:FRACYDRAFT_233017"/>
<reference evidence="4 5" key="1">
    <citation type="submission" date="2016-09" db="EMBL/GenBank/DDBJ databases">
        <title>Extensive genetic diversity and differential bi-allelic expression allows diatom success in the polar Southern Ocean.</title>
        <authorList>
            <consortium name="DOE Joint Genome Institute"/>
            <person name="Mock T."/>
            <person name="Otillar R.P."/>
            <person name="Strauss J."/>
            <person name="Dupont C."/>
            <person name="Frickenhaus S."/>
            <person name="Maumus F."/>
            <person name="Mcmullan M."/>
            <person name="Sanges R."/>
            <person name="Schmutz J."/>
            <person name="Toseland A."/>
            <person name="Valas R."/>
            <person name="Veluchamy A."/>
            <person name="Ward B.J."/>
            <person name="Allen A."/>
            <person name="Barry K."/>
            <person name="Falciatore A."/>
            <person name="Ferrante M."/>
            <person name="Fortunato A.E."/>
            <person name="Gloeckner G."/>
            <person name="Gruber A."/>
            <person name="Hipkin R."/>
            <person name="Janech M."/>
            <person name="Kroth P."/>
            <person name="Leese F."/>
            <person name="Lindquist E."/>
            <person name="Lyon B.R."/>
            <person name="Martin J."/>
            <person name="Mayer C."/>
            <person name="Parker M."/>
            <person name="Quesneville H."/>
            <person name="Raymond J."/>
            <person name="Uhlig C."/>
            <person name="Valentin K.U."/>
            <person name="Worden A.Z."/>
            <person name="Armbrust E.V."/>
            <person name="Bowler C."/>
            <person name="Green B."/>
            <person name="Moulton V."/>
            <person name="Van Oosterhout C."/>
            <person name="Grigoriev I."/>
        </authorList>
    </citation>
    <scope>NUCLEOTIDE SEQUENCE [LARGE SCALE GENOMIC DNA]</scope>
    <source>
        <strain evidence="4 5">CCMP1102</strain>
    </source>
</reference>
<evidence type="ECO:0000313" key="4">
    <source>
        <dbReference type="EMBL" id="OEU22853.1"/>
    </source>
</evidence>
<feature type="region of interest" description="Disordered" evidence="3">
    <location>
        <begin position="41"/>
        <end position="75"/>
    </location>
</feature>
<dbReference type="AlphaFoldDB" id="A0A1E7FYF7"/>
<proteinExistence type="predicted"/>
<dbReference type="EMBL" id="KV784353">
    <property type="protein sequence ID" value="OEU22853.1"/>
    <property type="molecule type" value="Genomic_DNA"/>
</dbReference>